<feature type="signal peptide" evidence="2">
    <location>
        <begin position="1"/>
        <end position="19"/>
    </location>
</feature>
<dbReference type="HOGENOM" id="CLU_491023_0_0_1"/>
<dbReference type="EMBL" id="KE560844">
    <property type="protein sequence ID" value="EPZ35398.1"/>
    <property type="molecule type" value="Genomic_DNA"/>
</dbReference>
<dbReference type="InterPro" id="IPR051578">
    <property type="entry name" value="GDPD"/>
</dbReference>
<evidence type="ECO:0000256" key="2">
    <source>
        <dbReference type="SAM" id="SignalP"/>
    </source>
</evidence>
<accession>A0A075B3I0</accession>
<dbReference type="InterPro" id="IPR002110">
    <property type="entry name" value="Ankyrin_rpt"/>
</dbReference>
<dbReference type="EMBL" id="ML005211">
    <property type="protein sequence ID" value="RKP19505.1"/>
    <property type="molecule type" value="Genomic_DNA"/>
</dbReference>
<dbReference type="STRING" id="988480.A0A075B3I0"/>
<sequence length="555" mass="62282">MQIVGLLCFLLAIAMQGHRKCIELLLSKNAKVNEVDKSGWSAFEHALYHGHKNLSDLLSHKSELKEIPSNNLTVKKISEEKEKNLNWLKNEILIRISFGWHLIRTSKTHFTWKEKMFMGLPPKEVAIAISSDDDIKIDQQDILLVEGSYESIHLRIPVPANVDNWWSMIPSMADSFLKFNFFSNGKKIGYSLVSLAALVANPVSFRNMGMCDNINEMTDLIPKFNSLSATFPTSHTIINNESLPIGLLHLESLIVIGHRGAGANNGLKHPSVGENTILSFVTAASLGAEYVEFGTDLIPVIYHDWVISETGVDLTLPNASLKQFKEIKKKIIEREKRESRLRRSASFAANARNDNNDDEEPVQALKKPTRFVIGDGFTTLKETFQKSPPTIGFNIEVKYPTLDECEQYNLQPEEINVYVDKVLECVFDNAQDRQLFFSSFHPDICYALSLKQPIYPVFLLTEAGTGKVIDPRCNSIFAAVEFAQKHNLLGIVSESSPLLEAPHLINAVKENGLLLFTYGKMNNDVVSVRIQKMHGVDAVIVDSLARIRKSLTSDL</sequence>
<evidence type="ECO:0000313" key="6">
    <source>
        <dbReference type="Proteomes" id="UP000030755"/>
    </source>
</evidence>
<dbReference type="PROSITE" id="PS51704">
    <property type="entry name" value="GP_PDE"/>
    <property type="match status" value="1"/>
</dbReference>
<dbReference type="AlphaFoldDB" id="A0A075B3I0"/>
<evidence type="ECO:0000256" key="1">
    <source>
        <dbReference type="ARBA" id="ARBA00022801"/>
    </source>
</evidence>
<feature type="chain" id="PRO_5040560866" evidence="2">
    <location>
        <begin position="20"/>
        <end position="555"/>
    </location>
</feature>
<dbReference type="Proteomes" id="UP000281549">
    <property type="component" value="Unassembled WGS sequence"/>
</dbReference>
<keyword evidence="6" id="KW-1185">Reference proteome</keyword>
<name>A0A075B3I0_ROZAC</name>
<dbReference type="GO" id="GO:0046475">
    <property type="term" value="P:glycerophospholipid catabolic process"/>
    <property type="evidence" value="ECO:0007669"/>
    <property type="project" value="TreeGrafter"/>
</dbReference>
<dbReference type="SUPFAM" id="SSF51695">
    <property type="entry name" value="PLC-like phosphodiesterases"/>
    <property type="match status" value="1"/>
</dbReference>
<reference evidence="7" key="2">
    <citation type="journal article" date="2018" name="Nat. Microbiol.">
        <title>Leveraging single-cell genomics to expand the fungal tree of life.</title>
        <authorList>
            <person name="Ahrendt S.R."/>
            <person name="Quandt C.A."/>
            <person name="Ciobanu D."/>
            <person name="Clum A."/>
            <person name="Salamov A."/>
            <person name="Andreopoulos B."/>
            <person name="Cheng J.F."/>
            <person name="Woyke T."/>
            <person name="Pelin A."/>
            <person name="Henrissat B."/>
            <person name="Reynolds N.K."/>
            <person name="Benny G.L."/>
            <person name="Smith M.E."/>
            <person name="James T.Y."/>
            <person name="Grigoriev I.V."/>
        </authorList>
    </citation>
    <scope>NUCLEOTIDE SEQUENCE [LARGE SCALE GENOMIC DNA]</scope>
    <source>
        <strain evidence="7">CSF55</strain>
    </source>
</reference>
<keyword evidence="1" id="KW-0378">Hydrolase</keyword>
<evidence type="ECO:0000313" key="5">
    <source>
        <dbReference type="EMBL" id="RKP19505.1"/>
    </source>
</evidence>
<dbReference type="Pfam" id="PF13637">
    <property type="entry name" value="Ank_4"/>
    <property type="match status" value="1"/>
</dbReference>
<dbReference type="InterPro" id="IPR030395">
    <property type="entry name" value="GP_PDE_dom"/>
</dbReference>
<dbReference type="SUPFAM" id="SSF48403">
    <property type="entry name" value="Ankyrin repeat"/>
    <property type="match status" value="1"/>
</dbReference>
<dbReference type="InterPro" id="IPR017946">
    <property type="entry name" value="PLC-like_Pdiesterase_TIM-brl"/>
</dbReference>
<dbReference type="PANTHER" id="PTHR22958">
    <property type="entry name" value="GLYCEROPHOSPHORYL DIESTER PHOSPHODIESTERASE"/>
    <property type="match status" value="1"/>
</dbReference>
<proteinExistence type="predicted"/>
<reference evidence="5" key="3">
    <citation type="submission" date="2018-08" db="EMBL/GenBank/DDBJ databases">
        <title>Leveraging single-cell genomics to expand the Fungal Tree of Life.</title>
        <authorList>
            <consortium name="DOE Joint Genome Institute"/>
            <person name="Ahrendt S.R."/>
            <person name="Quandt C.A."/>
            <person name="Ciobanu D."/>
            <person name="Clum A."/>
            <person name="Salamov A."/>
            <person name="Andreopoulos B."/>
            <person name="Cheng J.-F."/>
            <person name="Woyke T."/>
            <person name="Pelin A."/>
            <person name="Henrissat B."/>
            <person name="Reynolds N."/>
            <person name="Benny G.L."/>
            <person name="Smith M.E."/>
            <person name="James T.Y."/>
            <person name="Grigoriev I.V."/>
        </authorList>
    </citation>
    <scope>NUCLEOTIDE SEQUENCE</scope>
    <source>
        <strain evidence="5">CSF55</strain>
    </source>
</reference>
<dbReference type="Gene3D" id="1.25.40.20">
    <property type="entry name" value="Ankyrin repeat-containing domain"/>
    <property type="match status" value="1"/>
</dbReference>
<reference evidence="4 6" key="1">
    <citation type="journal article" date="2013" name="Curr. Biol.">
        <title>Shared signatures of parasitism and phylogenomics unite Cryptomycota and microsporidia.</title>
        <authorList>
            <person name="James T.Y."/>
            <person name="Pelin A."/>
            <person name="Bonen L."/>
            <person name="Ahrendt S."/>
            <person name="Sain D."/>
            <person name="Corradi N."/>
            <person name="Stajich J.E."/>
        </authorList>
    </citation>
    <scope>NUCLEOTIDE SEQUENCE [LARGE SCALE GENOMIC DNA]</scope>
    <source>
        <strain evidence="4">CSF55</strain>
        <strain evidence="4">CSF55</strain>
    </source>
</reference>
<protein>
    <submittedName>
        <fullName evidence="5">GDPD-domain-containing protein</fullName>
    </submittedName>
    <submittedName>
        <fullName evidence="4">PLC-like phosphodiesterase, TIM beta/alpha-barrel domain-containing protein</fullName>
    </submittedName>
</protein>
<gene>
    <name evidence="4" type="ORF">O9G_003809</name>
    <name evidence="5" type="ORF">ROZALSC1DRAFT_28901</name>
</gene>
<dbReference type="Gene3D" id="3.20.20.190">
    <property type="entry name" value="Phosphatidylinositol (PI) phosphodiesterase"/>
    <property type="match status" value="1"/>
</dbReference>
<dbReference type="PANTHER" id="PTHR22958:SF1">
    <property type="entry name" value="GLYCEROPHOSPHOCHOLINE PHOSPHODIESTERASE GPCPD1"/>
    <property type="match status" value="1"/>
</dbReference>
<dbReference type="Proteomes" id="UP000030755">
    <property type="component" value="Unassembled WGS sequence"/>
</dbReference>
<dbReference type="InterPro" id="IPR036770">
    <property type="entry name" value="Ankyrin_rpt-contain_sf"/>
</dbReference>
<evidence type="ECO:0000259" key="3">
    <source>
        <dbReference type="PROSITE" id="PS51704"/>
    </source>
</evidence>
<dbReference type="GO" id="GO:0047389">
    <property type="term" value="F:glycerophosphocholine phosphodiesterase activity"/>
    <property type="evidence" value="ECO:0007669"/>
    <property type="project" value="TreeGrafter"/>
</dbReference>
<dbReference type="CDD" id="cd08572">
    <property type="entry name" value="GDPD_GDE5_like"/>
    <property type="match status" value="1"/>
</dbReference>
<evidence type="ECO:0000313" key="4">
    <source>
        <dbReference type="EMBL" id="EPZ35398.1"/>
    </source>
</evidence>
<organism evidence="4 6">
    <name type="scientific">Rozella allomycis (strain CSF55)</name>
    <dbReference type="NCBI Taxonomy" id="988480"/>
    <lineage>
        <taxon>Eukaryota</taxon>
        <taxon>Fungi</taxon>
        <taxon>Fungi incertae sedis</taxon>
        <taxon>Cryptomycota</taxon>
        <taxon>Cryptomycota incertae sedis</taxon>
        <taxon>Rozella</taxon>
    </lineage>
</organism>
<keyword evidence="2" id="KW-0732">Signal</keyword>
<feature type="domain" description="GP-PDE" evidence="3">
    <location>
        <begin position="253"/>
        <end position="551"/>
    </location>
</feature>
<dbReference type="OrthoDB" id="197419at2759"/>
<dbReference type="Pfam" id="PF03009">
    <property type="entry name" value="GDPD"/>
    <property type="match status" value="1"/>
</dbReference>
<evidence type="ECO:0000313" key="7">
    <source>
        <dbReference type="Proteomes" id="UP000281549"/>
    </source>
</evidence>